<protein>
    <submittedName>
        <fullName evidence="2">Carboxypeptidase-like regulatory domain-containing protein</fullName>
    </submittedName>
</protein>
<feature type="chain" id="PRO_5041998716" evidence="1">
    <location>
        <begin position="21"/>
        <end position="267"/>
    </location>
</feature>
<organism evidence="2 3">
    <name type="scientific">Cerina litoralis</name>
    <dbReference type="NCBI Taxonomy" id="2874477"/>
    <lineage>
        <taxon>Bacteria</taxon>
        <taxon>Pseudomonadati</taxon>
        <taxon>Bacteroidota</taxon>
        <taxon>Flavobacteriia</taxon>
        <taxon>Flavobacteriales</taxon>
        <taxon>Flavobacteriaceae</taxon>
        <taxon>Cerina</taxon>
    </lineage>
</organism>
<name>A0AAE3EX58_9FLAO</name>
<evidence type="ECO:0000256" key="1">
    <source>
        <dbReference type="SAM" id="SignalP"/>
    </source>
</evidence>
<keyword evidence="2" id="KW-0378">Hydrolase</keyword>
<reference evidence="2" key="1">
    <citation type="submission" date="2023-02" db="EMBL/GenBank/DDBJ databases">
        <title>Genome of Flavobacteriaceae gen. nov. sp. strain F89.</title>
        <authorList>
            <person name="Wang Y."/>
        </authorList>
    </citation>
    <scope>NUCLEOTIDE SEQUENCE</scope>
    <source>
        <strain evidence="2">F89</strain>
    </source>
</reference>
<keyword evidence="1" id="KW-0732">Signal</keyword>
<dbReference type="Pfam" id="PF13715">
    <property type="entry name" value="CarbopepD_reg_2"/>
    <property type="match status" value="1"/>
</dbReference>
<keyword evidence="2" id="KW-0645">Protease</keyword>
<proteinExistence type="predicted"/>
<dbReference type="RefSeq" id="WP_317902357.1">
    <property type="nucleotide sequence ID" value="NZ_JAIRBC010000014.1"/>
</dbReference>
<dbReference type="InterPro" id="IPR008969">
    <property type="entry name" value="CarboxyPept-like_regulatory"/>
</dbReference>
<evidence type="ECO:0000313" key="3">
    <source>
        <dbReference type="Proteomes" id="UP001200642"/>
    </source>
</evidence>
<dbReference type="Proteomes" id="UP001200642">
    <property type="component" value="Unassembled WGS sequence"/>
</dbReference>
<keyword evidence="2" id="KW-0121">Carboxypeptidase</keyword>
<dbReference type="GO" id="GO:0004180">
    <property type="term" value="F:carboxypeptidase activity"/>
    <property type="evidence" value="ECO:0007669"/>
    <property type="project" value="UniProtKB-KW"/>
</dbReference>
<feature type="signal peptide" evidence="1">
    <location>
        <begin position="1"/>
        <end position="20"/>
    </location>
</feature>
<evidence type="ECO:0000313" key="2">
    <source>
        <dbReference type="EMBL" id="MCG2461211.1"/>
    </source>
</evidence>
<sequence>MHRNRGLFFFFFMVCVSVGAQSFFSSNLEGRVQSADKDLADVYVMNITARKATITDANGYFSIRASINDSLVFTALQYKRKVLVVSLGMLSSKSITVPLEEAITQLDEVVVMPYNLTGDMGRDLRSLDVGPVTTASTLGLPNAYVIPPTKAERELYEATTGGGVVPLNPILNAISGRTKMLKQRVARDEKYARTQRVREFYADSLYTELLQIPEEKIEDFMYFCEVDPQFGIVVDSHDRLRIWEFLKKKSTEYRSPSVSTHKEGVGP</sequence>
<dbReference type="EMBL" id="JAIRBC010000014">
    <property type="protein sequence ID" value="MCG2461211.1"/>
    <property type="molecule type" value="Genomic_DNA"/>
</dbReference>
<dbReference type="SUPFAM" id="SSF49464">
    <property type="entry name" value="Carboxypeptidase regulatory domain-like"/>
    <property type="match status" value="1"/>
</dbReference>
<gene>
    <name evidence="2" type="ORF">K8352_10665</name>
</gene>
<accession>A0AAE3EX58</accession>
<comment type="caution">
    <text evidence="2">The sequence shown here is derived from an EMBL/GenBank/DDBJ whole genome shotgun (WGS) entry which is preliminary data.</text>
</comment>
<dbReference type="AlphaFoldDB" id="A0AAE3EX58"/>
<keyword evidence="3" id="KW-1185">Reference proteome</keyword>